<feature type="signal peptide" evidence="1">
    <location>
        <begin position="1"/>
        <end position="20"/>
    </location>
</feature>
<evidence type="ECO:0000256" key="1">
    <source>
        <dbReference type="SAM" id="SignalP"/>
    </source>
</evidence>
<organism evidence="2 3">
    <name type="scientific">Wohlfahrtiimonas chitiniclastica</name>
    <dbReference type="NCBI Taxonomy" id="400946"/>
    <lineage>
        <taxon>Bacteria</taxon>
        <taxon>Pseudomonadati</taxon>
        <taxon>Pseudomonadota</taxon>
        <taxon>Gammaproteobacteria</taxon>
        <taxon>Cardiobacteriales</taxon>
        <taxon>Ignatzschineriaceae</taxon>
        <taxon>Wohlfahrtiimonas</taxon>
    </lineage>
</organism>
<name>A0AB35C238_9GAMM</name>
<sequence length="346" mass="39564">MSVKKIGWSVGLLLLSSVFADEVALKNGDRLSGQITYLEGPYLFLKTDYAGTVKIDQSQVVSFTTTNAVNVKRDLFSFEIVGHGAEFKIVKKEGKRAQRLLLVDTDDGVVQMPMSEQISLAKINEKMPKRQDLKVTGNVTFGAYIDRDSTKTARYNWANTIKIEHGLWRHTLNGAFYRKTESDRTKSYYYNLGYSVDRFFSPHFFWQSAMSYQHDWIEEIRENTMVGTGPGWQLWNNERSAFSVATLLNYQVLEYRNGDHRENPQASLKWDYRQALMNQSIKFSTTGEVGRSFNQAVTLDLNLGATLSYQLTDAISVNTGVSYEKIRSKDGESRNRSVHFGLGYHW</sequence>
<evidence type="ECO:0000313" key="2">
    <source>
        <dbReference type="EMBL" id="MBS7825486.1"/>
    </source>
</evidence>
<comment type="caution">
    <text evidence="2">The sequence shown here is derived from an EMBL/GenBank/DDBJ whole genome shotgun (WGS) entry which is preliminary data.</text>
</comment>
<accession>A0AB35C238</accession>
<dbReference type="AlphaFoldDB" id="A0AB35C238"/>
<dbReference type="InterPro" id="IPR007433">
    <property type="entry name" value="DUF481"/>
</dbReference>
<reference evidence="2" key="1">
    <citation type="submission" date="2021-03" db="EMBL/GenBank/DDBJ databases">
        <title>Identification and antibiotic profiling of Wohlfahrtiimonas chitiniclastica, an underestimated human pathogen.</title>
        <authorList>
            <person name="Kopf A."/>
            <person name="Bunk B."/>
            <person name="Coldewey S."/>
            <person name="Gunzer F."/>
            <person name="Riedel T."/>
            <person name="Schroettner P."/>
        </authorList>
    </citation>
    <scope>NUCLEOTIDE SEQUENCE</scope>
    <source>
        <strain evidence="2">DSM 100917</strain>
    </source>
</reference>
<dbReference type="Pfam" id="PF04338">
    <property type="entry name" value="DUF481"/>
    <property type="match status" value="1"/>
</dbReference>
<gene>
    <name evidence="2" type="ORF">J7561_09800</name>
</gene>
<protein>
    <submittedName>
        <fullName evidence="2">DUF481 domain-containing protein</fullName>
    </submittedName>
</protein>
<dbReference type="EMBL" id="JAGIBU010000016">
    <property type="protein sequence ID" value="MBS7825486.1"/>
    <property type="molecule type" value="Genomic_DNA"/>
</dbReference>
<proteinExistence type="predicted"/>
<dbReference type="Proteomes" id="UP000680020">
    <property type="component" value="Unassembled WGS sequence"/>
</dbReference>
<keyword evidence="1" id="KW-0732">Signal</keyword>
<dbReference type="RefSeq" id="WP_213402514.1">
    <property type="nucleotide sequence ID" value="NZ_JAGIBT010000011.1"/>
</dbReference>
<evidence type="ECO:0000313" key="3">
    <source>
        <dbReference type="Proteomes" id="UP000680020"/>
    </source>
</evidence>
<feature type="chain" id="PRO_5044222928" evidence="1">
    <location>
        <begin position="21"/>
        <end position="346"/>
    </location>
</feature>